<evidence type="ECO:0000313" key="1">
    <source>
        <dbReference type="EMBL" id="KLO08109.1"/>
    </source>
</evidence>
<reference evidence="1 2" key="1">
    <citation type="submission" date="2015-04" db="EMBL/GenBank/DDBJ databases">
        <title>Complete genome sequence of Schizopora paradoxa KUC8140, a cosmopolitan wood degrader in East Asia.</title>
        <authorList>
            <consortium name="DOE Joint Genome Institute"/>
            <person name="Min B."/>
            <person name="Park H."/>
            <person name="Jang Y."/>
            <person name="Kim J.-J."/>
            <person name="Kim K.H."/>
            <person name="Pangilinan J."/>
            <person name="Lipzen A."/>
            <person name="Riley R."/>
            <person name="Grigoriev I.V."/>
            <person name="Spatafora J.W."/>
            <person name="Choi I.-G."/>
        </authorList>
    </citation>
    <scope>NUCLEOTIDE SEQUENCE [LARGE SCALE GENOMIC DNA]</scope>
    <source>
        <strain evidence="1 2">KUC8140</strain>
    </source>
</reference>
<organism evidence="1 2">
    <name type="scientific">Schizopora paradoxa</name>
    <dbReference type="NCBI Taxonomy" id="27342"/>
    <lineage>
        <taxon>Eukaryota</taxon>
        <taxon>Fungi</taxon>
        <taxon>Dikarya</taxon>
        <taxon>Basidiomycota</taxon>
        <taxon>Agaricomycotina</taxon>
        <taxon>Agaricomycetes</taxon>
        <taxon>Hymenochaetales</taxon>
        <taxon>Schizoporaceae</taxon>
        <taxon>Schizopora</taxon>
    </lineage>
</organism>
<name>A0A0H2R8H7_9AGAM</name>
<sequence>MAYRCTNLPPRKAVEKFGSSGKLSYEYVVKRTVDLQSGKRCSPGCLNLAFNRDRGVSRVVGKEMKRRNVAQNKGFAFGLSFDFSVVERQSAGYASGRGAWRSRSSLARLVGFALGGQREEALLLEMKQQVFMREGEIGEKGENAPDGRRVIDFDEEITVLFRPTVHGVVTVTRKLHLFTEFTTLNEQHLGYKFPYPDARVRLARSKGPESGL</sequence>
<evidence type="ECO:0000313" key="2">
    <source>
        <dbReference type="Proteomes" id="UP000053477"/>
    </source>
</evidence>
<dbReference type="EMBL" id="KQ086106">
    <property type="protein sequence ID" value="KLO08109.1"/>
    <property type="molecule type" value="Genomic_DNA"/>
</dbReference>
<dbReference type="AlphaFoldDB" id="A0A0H2R8H7"/>
<gene>
    <name evidence="1" type="ORF">SCHPADRAFT_932006</name>
</gene>
<dbReference type="Proteomes" id="UP000053477">
    <property type="component" value="Unassembled WGS sequence"/>
</dbReference>
<proteinExistence type="predicted"/>
<dbReference type="InParanoid" id="A0A0H2R8H7"/>
<keyword evidence="2" id="KW-1185">Reference proteome</keyword>
<accession>A0A0H2R8H7</accession>
<protein>
    <submittedName>
        <fullName evidence="1">Uncharacterized protein</fullName>
    </submittedName>
</protein>